<sequence length="86" mass="8998">MDDICQRIIGLVGEPMVVSGVRVRITASVGACIHPDQASGMGELLRRADLALYRAKASGKGRWGWWAPELGDGVEPAPADAGPALS</sequence>
<dbReference type="PANTHER" id="PTHR44757:SF2">
    <property type="entry name" value="BIOFILM ARCHITECTURE MAINTENANCE PROTEIN MBAA"/>
    <property type="match status" value="1"/>
</dbReference>
<dbReference type="InterPro" id="IPR052155">
    <property type="entry name" value="Biofilm_reg_signaling"/>
</dbReference>
<dbReference type="RefSeq" id="WP_004338054.1">
    <property type="nucleotide sequence ID" value="NZ_AMXE01000033.1"/>
</dbReference>
<keyword evidence="3" id="KW-1185">Reference proteome</keyword>
<protein>
    <submittedName>
        <fullName evidence="2">Cyclic di-GMP signal transduction protein</fullName>
    </submittedName>
</protein>
<proteinExistence type="predicted"/>
<dbReference type="PANTHER" id="PTHR44757">
    <property type="entry name" value="DIGUANYLATE CYCLASE DGCP"/>
    <property type="match status" value="1"/>
</dbReference>
<gene>
    <name evidence="2" type="ORF">C666_10210</name>
</gene>
<evidence type="ECO:0000259" key="1">
    <source>
        <dbReference type="PROSITE" id="PS50887"/>
    </source>
</evidence>
<dbReference type="PROSITE" id="PS50887">
    <property type="entry name" value="GGDEF"/>
    <property type="match status" value="1"/>
</dbReference>
<evidence type="ECO:0000313" key="2">
    <source>
        <dbReference type="EMBL" id="ENO87813.1"/>
    </source>
</evidence>
<comment type="caution">
    <text evidence="2">The sequence shown here is derived from an EMBL/GenBank/DDBJ whole genome shotgun (WGS) entry which is preliminary data.</text>
</comment>
<dbReference type="AlphaFoldDB" id="N6Z084"/>
<name>N6Z084_THAL4</name>
<dbReference type="eggNOG" id="COG2199">
    <property type="taxonomic scope" value="Bacteria"/>
</dbReference>
<dbReference type="SUPFAM" id="SSF55073">
    <property type="entry name" value="Nucleotide cyclase"/>
    <property type="match status" value="1"/>
</dbReference>
<dbReference type="EMBL" id="AMXE01000033">
    <property type="protein sequence ID" value="ENO87813.1"/>
    <property type="molecule type" value="Genomic_DNA"/>
</dbReference>
<reference evidence="2 3" key="1">
    <citation type="submission" date="2012-09" db="EMBL/GenBank/DDBJ databases">
        <title>Draft Genome Sequences of 6 Strains from Genus Thauera.</title>
        <authorList>
            <person name="Liu B."/>
            <person name="Shapleigh J.P."/>
            <person name="Frostegard A.H."/>
        </authorList>
    </citation>
    <scope>NUCLEOTIDE SEQUENCE [LARGE SCALE GENOMIC DNA]</scope>
    <source>
        <strain evidence="3">47Lol / DSM 12138</strain>
    </source>
</reference>
<dbReference type="STRING" id="1123367.GCA_000621305_01299"/>
<dbReference type="Gene3D" id="3.30.70.270">
    <property type="match status" value="1"/>
</dbReference>
<evidence type="ECO:0000313" key="3">
    <source>
        <dbReference type="Proteomes" id="UP000013232"/>
    </source>
</evidence>
<accession>N6Z084</accession>
<dbReference type="InterPro" id="IPR029787">
    <property type="entry name" value="Nucleotide_cyclase"/>
</dbReference>
<dbReference type="Proteomes" id="UP000013232">
    <property type="component" value="Unassembled WGS sequence"/>
</dbReference>
<organism evidence="2 3">
    <name type="scientific">Thauera linaloolentis (strain DSM 12138 / JCM 21573 / CCUG 41526 / CIP 105981 / IAM 15112 / NBRC 102519 / 47Lol)</name>
    <dbReference type="NCBI Taxonomy" id="1123367"/>
    <lineage>
        <taxon>Bacteria</taxon>
        <taxon>Pseudomonadati</taxon>
        <taxon>Pseudomonadota</taxon>
        <taxon>Betaproteobacteria</taxon>
        <taxon>Rhodocyclales</taxon>
        <taxon>Zoogloeaceae</taxon>
        <taxon>Thauera</taxon>
    </lineage>
</organism>
<dbReference type="InterPro" id="IPR000160">
    <property type="entry name" value="GGDEF_dom"/>
</dbReference>
<dbReference type="Pfam" id="PF00990">
    <property type="entry name" value="GGDEF"/>
    <property type="match status" value="1"/>
</dbReference>
<dbReference type="InterPro" id="IPR043128">
    <property type="entry name" value="Rev_trsase/Diguanyl_cyclase"/>
</dbReference>
<feature type="domain" description="GGDEF" evidence="1">
    <location>
        <begin position="1"/>
        <end position="68"/>
    </location>
</feature>